<dbReference type="RefSeq" id="WP_012866214.1">
    <property type="nucleotide sequence ID" value="NC_013521.1"/>
</dbReference>
<keyword evidence="1" id="KW-0812">Transmembrane</keyword>
<dbReference type="Proteomes" id="UP000000322">
    <property type="component" value="Chromosome"/>
</dbReference>
<evidence type="ECO:0000313" key="2">
    <source>
        <dbReference type="EMBL" id="ACZ21145.1"/>
    </source>
</evidence>
<dbReference type="KEGG" id="ske:Sked_12030"/>
<proteinExistence type="predicted"/>
<keyword evidence="1" id="KW-1133">Transmembrane helix</keyword>
<dbReference type="STRING" id="446469.Sked_12030"/>
<feature type="transmembrane region" description="Helical" evidence="1">
    <location>
        <begin position="7"/>
        <end position="25"/>
    </location>
</feature>
<dbReference type="EMBL" id="CP001819">
    <property type="protein sequence ID" value="ACZ21145.1"/>
    <property type="molecule type" value="Genomic_DNA"/>
</dbReference>
<keyword evidence="3" id="KW-1185">Reference proteome</keyword>
<organism evidence="2 3">
    <name type="scientific">Sanguibacter keddieii (strain ATCC 51767 / DSM 10542 / NCFB 3025 / ST-74)</name>
    <dbReference type="NCBI Taxonomy" id="446469"/>
    <lineage>
        <taxon>Bacteria</taxon>
        <taxon>Bacillati</taxon>
        <taxon>Actinomycetota</taxon>
        <taxon>Actinomycetes</taxon>
        <taxon>Micrococcales</taxon>
        <taxon>Sanguibacteraceae</taxon>
        <taxon>Sanguibacter</taxon>
    </lineage>
</organism>
<gene>
    <name evidence="2" type="ordered locus">Sked_12030</name>
</gene>
<keyword evidence="1" id="KW-0472">Membrane</keyword>
<dbReference type="AlphaFoldDB" id="D1BE67"/>
<accession>D1BE67</accession>
<dbReference type="HOGENOM" id="CLU_2883356_0_0_11"/>
<evidence type="ECO:0000256" key="1">
    <source>
        <dbReference type="SAM" id="Phobius"/>
    </source>
</evidence>
<protein>
    <submittedName>
        <fullName evidence="2">Uncharacterized protein</fullName>
    </submittedName>
</protein>
<feature type="transmembrane region" description="Helical" evidence="1">
    <location>
        <begin position="31"/>
        <end position="50"/>
    </location>
</feature>
<sequence>MDRPSRSTHVTGALIGVGFVAVGIQRLADDAATLGVVCLVAGLAFAGWHVRRFLLLRTQGQDR</sequence>
<reference evidence="2 3" key="1">
    <citation type="journal article" date="2009" name="Stand. Genomic Sci.">
        <title>Complete genome sequence of Sanguibacter keddieii type strain (ST-74).</title>
        <authorList>
            <person name="Ivanova N."/>
            <person name="Sikorski J."/>
            <person name="Sims D."/>
            <person name="Brettin T."/>
            <person name="Detter J.C."/>
            <person name="Han C."/>
            <person name="Lapidus A."/>
            <person name="Copeland A."/>
            <person name="Glavina Del Rio T."/>
            <person name="Nolan M."/>
            <person name="Chen F."/>
            <person name="Lucas S."/>
            <person name="Tice H."/>
            <person name="Cheng J.F."/>
            <person name="Bruce D."/>
            <person name="Goodwin L."/>
            <person name="Pitluck S."/>
            <person name="Pati A."/>
            <person name="Mavromatis K."/>
            <person name="Chen A."/>
            <person name="Palaniappan K."/>
            <person name="D'haeseleer P."/>
            <person name="Chain P."/>
            <person name="Bristow J."/>
            <person name="Eisen J.A."/>
            <person name="Markowitz V."/>
            <person name="Hugenholtz P."/>
            <person name="Goker M."/>
            <person name="Pukall R."/>
            <person name="Klenk H.P."/>
            <person name="Kyrpides N.C."/>
        </authorList>
    </citation>
    <scope>NUCLEOTIDE SEQUENCE [LARGE SCALE GENOMIC DNA]</scope>
    <source>
        <strain evidence="3">ATCC 51767 / DSM 10542 / NCFB 3025 / ST-74</strain>
    </source>
</reference>
<evidence type="ECO:0000313" key="3">
    <source>
        <dbReference type="Proteomes" id="UP000000322"/>
    </source>
</evidence>
<name>D1BE67_SANKS</name>